<keyword evidence="3" id="KW-0677">Repeat</keyword>
<feature type="non-terminal residue" evidence="7">
    <location>
        <position position="1"/>
    </location>
</feature>
<evidence type="ECO:0000256" key="5">
    <source>
        <dbReference type="ARBA" id="ARBA00023014"/>
    </source>
</evidence>
<evidence type="ECO:0000259" key="6">
    <source>
        <dbReference type="Pfam" id="PF02754"/>
    </source>
</evidence>
<dbReference type="GO" id="GO:0016491">
    <property type="term" value="F:oxidoreductase activity"/>
    <property type="evidence" value="ECO:0007669"/>
    <property type="project" value="UniProtKB-ARBA"/>
</dbReference>
<accession>A0ABD5RY49</accession>
<keyword evidence="4" id="KW-0408">Iron</keyword>
<protein>
    <submittedName>
        <fullName evidence="7">(Fe-S)-binding protein</fullName>
    </submittedName>
</protein>
<keyword evidence="1" id="KW-0004">4Fe-4S</keyword>
<dbReference type="GO" id="GO:0046872">
    <property type="term" value="F:metal ion binding"/>
    <property type="evidence" value="ECO:0007669"/>
    <property type="project" value="UniProtKB-KW"/>
</dbReference>
<dbReference type="InterPro" id="IPR004017">
    <property type="entry name" value="Cys_rich_dom"/>
</dbReference>
<dbReference type="PANTHER" id="PTHR32479:SF19">
    <property type="entry name" value="ANAEROBIC GLYCEROL-3-PHOSPHATE DEHYDROGENASE SUBUNIT C"/>
    <property type="match status" value="1"/>
</dbReference>
<evidence type="ECO:0000256" key="4">
    <source>
        <dbReference type="ARBA" id="ARBA00023004"/>
    </source>
</evidence>
<keyword evidence="8" id="KW-1185">Reference proteome</keyword>
<evidence type="ECO:0000256" key="2">
    <source>
        <dbReference type="ARBA" id="ARBA00022723"/>
    </source>
</evidence>
<dbReference type="PANTHER" id="PTHR32479">
    <property type="entry name" value="GLYCOLATE OXIDASE IRON-SULFUR SUBUNIT"/>
    <property type="match status" value="1"/>
</dbReference>
<sequence>KAAVRVLEAAGVDVALADRTDSGRPAHSKGFLEKSRRTAEANVDALAPRIEEGWDVVVVEPSDAVMFQSDYLDLLSGDAVETVAANSYGVMEYLDAFGLDAALPTRDVDESLTYHGHCHQKAVKKDHHAVGVLRRAGYRVDPLDSTCCGMAGSFGYESEHYSMSKAIASILYDQVDGSFGETVVAPGASCRTQLDDHADRVRTPVEMLDRALR</sequence>
<proteinExistence type="predicted"/>
<name>A0ABD5RY49_9EURY</name>
<dbReference type="Proteomes" id="UP001596328">
    <property type="component" value="Unassembled WGS sequence"/>
</dbReference>
<dbReference type="Pfam" id="PF02754">
    <property type="entry name" value="CCG"/>
    <property type="match status" value="1"/>
</dbReference>
<organism evidence="7 8">
    <name type="scientific">Halobium palmae</name>
    <dbReference type="NCBI Taxonomy" id="1776492"/>
    <lineage>
        <taxon>Archaea</taxon>
        <taxon>Methanobacteriati</taxon>
        <taxon>Methanobacteriota</taxon>
        <taxon>Stenosarchaea group</taxon>
        <taxon>Halobacteria</taxon>
        <taxon>Halobacteriales</taxon>
        <taxon>Haloferacaceae</taxon>
        <taxon>Halobium</taxon>
    </lineage>
</organism>
<evidence type="ECO:0000313" key="7">
    <source>
        <dbReference type="EMBL" id="MFC6724364.1"/>
    </source>
</evidence>
<evidence type="ECO:0000256" key="1">
    <source>
        <dbReference type="ARBA" id="ARBA00022485"/>
    </source>
</evidence>
<feature type="domain" description="Cysteine-rich" evidence="6">
    <location>
        <begin position="113"/>
        <end position="195"/>
    </location>
</feature>
<dbReference type="EMBL" id="JBHSWU010000161">
    <property type="protein sequence ID" value="MFC6724364.1"/>
    <property type="molecule type" value="Genomic_DNA"/>
</dbReference>
<comment type="caution">
    <text evidence="7">The sequence shown here is derived from an EMBL/GenBank/DDBJ whole genome shotgun (WGS) entry which is preliminary data.</text>
</comment>
<evidence type="ECO:0000313" key="8">
    <source>
        <dbReference type="Proteomes" id="UP001596328"/>
    </source>
</evidence>
<reference evidence="7 8" key="1">
    <citation type="journal article" date="2019" name="Int. J. Syst. Evol. Microbiol.">
        <title>The Global Catalogue of Microorganisms (GCM) 10K type strain sequencing project: providing services to taxonomists for standard genome sequencing and annotation.</title>
        <authorList>
            <consortium name="The Broad Institute Genomics Platform"/>
            <consortium name="The Broad Institute Genome Sequencing Center for Infectious Disease"/>
            <person name="Wu L."/>
            <person name="Ma J."/>
        </authorList>
    </citation>
    <scope>NUCLEOTIDE SEQUENCE [LARGE SCALE GENOMIC DNA]</scope>
    <source>
        <strain evidence="7 8">NBRC 111368</strain>
    </source>
</reference>
<evidence type="ECO:0000256" key="3">
    <source>
        <dbReference type="ARBA" id="ARBA00022737"/>
    </source>
</evidence>
<keyword evidence="5" id="KW-0411">Iron-sulfur</keyword>
<dbReference type="AlphaFoldDB" id="A0ABD5RY49"/>
<dbReference type="GO" id="GO:0051539">
    <property type="term" value="F:4 iron, 4 sulfur cluster binding"/>
    <property type="evidence" value="ECO:0007669"/>
    <property type="project" value="UniProtKB-KW"/>
</dbReference>
<keyword evidence="2" id="KW-0479">Metal-binding</keyword>
<gene>
    <name evidence="7" type="ORF">ACFQE1_08260</name>
</gene>